<keyword evidence="3" id="KW-0808">Transferase</keyword>
<dbReference type="SUPFAM" id="SSF53756">
    <property type="entry name" value="UDP-Glycosyltransferase/glycogen phosphorylase"/>
    <property type="match status" value="1"/>
</dbReference>
<name>A0A6N8DSP6_RHOAC</name>
<dbReference type="PANTHER" id="PTHR12526:SF638">
    <property type="entry name" value="SPORE COAT PROTEIN SA"/>
    <property type="match status" value="1"/>
</dbReference>
<dbReference type="OrthoDB" id="9790710at2"/>
<dbReference type="InterPro" id="IPR028098">
    <property type="entry name" value="Glyco_trans_4-like_N"/>
</dbReference>
<proteinExistence type="predicted"/>
<dbReference type="PANTHER" id="PTHR12526">
    <property type="entry name" value="GLYCOSYLTRANSFERASE"/>
    <property type="match status" value="1"/>
</dbReference>
<comment type="caution">
    <text evidence="3">The sequence shown here is derived from an EMBL/GenBank/DDBJ whole genome shotgun (WGS) entry which is preliminary data.</text>
</comment>
<dbReference type="Gene3D" id="3.40.50.2000">
    <property type="entry name" value="Glycogen Phosphorylase B"/>
    <property type="match status" value="2"/>
</dbReference>
<dbReference type="GO" id="GO:0016757">
    <property type="term" value="F:glycosyltransferase activity"/>
    <property type="evidence" value="ECO:0007669"/>
    <property type="project" value="UniProtKB-ARBA"/>
</dbReference>
<feature type="region of interest" description="Disordered" evidence="1">
    <location>
        <begin position="370"/>
        <end position="389"/>
    </location>
</feature>
<evidence type="ECO:0000313" key="3">
    <source>
        <dbReference type="EMBL" id="MTV33318.1"/>
    </source>
</evidence>
<evidence type="ECO:0000256" key="1">
    <source>
        <dbReference type="SAM" id="MobiDB-lite"/>
    </source>
</evidence>
<protein>
    <submittedName>
        <fullName evidence="3">Glycosyltransferase</fullName>
    </submittedName>
</protein>
<gene>
    <name evidence="3" type="ORF">GJ654_20285</name>
</gene>
<reference evidence="3 4" key="1">
    <citation type="submission" date="2019-11" db="EMBL/GenBank/DDBJ databases">
        <title>Whole-genome sequence of a Rhodoblastus acidophilus DSM 142.</title>
        <authorList>
            <person name="Kyndt J.A."/>
            <person name="Meyer T.E."/>
        </authorList>
    </citation>
    <scope>NUCLEOTIDE SEQUENCE [LARGE SCALE GENOMIC DNA]</scope>
    <source>
        <strain evidence="3 4">DSM 142</strain>
    </source>
</reference>
<sequence>MRLPFMLALKARGYRLSAAASCDPGCFADAGIDFWPIAFDRYISPRSDVKSVGRLADVLRRVNADVAHCFDTKLGVLTPLAAAELPHTRIVRTINGRGWMFSSRSPVALGLRLLYPTLQRRAARRTDATIFEHDGDRRFFVHHRLLDESLFEVIPGAGIDVEGFDQARAKGFSRKALRHMLDLGDAPVVFTATRVTRQKGIPALLKAAKLVHAERPDVRFVVAGPCEGGGPFAMRPADFEAHAPYVLYLGPRSDVPSLLGMADIFAFPSEYAEGVPRALMEAALAELPIVATELSGCREVIDHGRTGLLTPLRDPRALADGVLALLRDPVRARKMGARASEPIRSIFCLDNVVDRHAALYDRLVQLPSSRRRRERSKQNDFGRLFDPAA</sequence>
<evidence type="ECO:0000259" key="2">
    <source>
        <dbReference type="Pfam" id="PF13439"/>
    </source>
</evidence>
<dbReference type="EMBL" id="WNKS01000035">
    <property type="protein sequence ID" value="MTV33318.1"/>
    <property type="molecule type" value="Genomic_DNA"/>
</dbReference>
<feature type="domain" description="Glycosyltransferase subfamily 4-like N-terminal" evidence="2">
    <location>
        <begin position="8"/>
        <end position="156"/>
    </location>
</feature>
<accession>A0A6N8DSP6</accession>
<evidence type="ECO:0000313" key="4">
    <source>
        <dbReference type="Proteomes" id="UP000439113"/>
    </source>
</evidence>
<organism evidence="3 4">
    <name type="scientific">Rhodoblastus acidophilus</name>
    <name type="common">Rhodopseudomonas acidophila</name>
    <dbReference type="NCBI Taxonomy" id="1074"/>
    <lineage>
        <taxon>Bacteria</taxon>
        <taxon>Pseudomonadati</taxon>
        <taxon>Pseudomonadota</taxon>
        <taxon>Alphaproteobacteria</taxon>
        <taxon>Hyphomicrobiales</taxon>
        <taxon>Rhodoblastaceae</taxon>
        <taxon>Rhodoblastus</taxon>
    </lineage>
</organism>
<dbReference type="RefSeq" id="WP_155447997.1">
    <property type="nucleotide sequence ID" value="NZ_WNKS01000035.1"/>
</dbReference>
<dbReference type="AlphaFoldDB" id="A0A6N8DSP6"/>
<dbReference type="Proteomes" id="UP000439113">
    <property type="component" value="Unassembled WGS sequence"/>
</dbReference>
<dbReference type="Pfam" id="PF13439">
    <property type="entry name" value="Glyco_transf_4"/>
    <property type="match status" value="1"/>
</dbReference>
<dbReference type="Pfam" id="PF13692">
    <property type="entry name" value="Glyco_trans_1_4"/>
    <property type="match status" value="1"/>
</dbReference>